<reference evidence="1" key="1">
    <citation type="journal article" date="2015" name="Nature">
        <title>Complex archaea that bridge the gap between prokaryotes and eukaryotes.</title>
        <authorList>
            <person name="Spang A."/>
            <person name="Saw J.H."/>
            <person name="Jorgensen S.L."/>
            <person name="Zaremba-Niedzwiedzka K."/>
            <person name="Martijn J."/>
            <person name="Lind A.E."/>
            <person name="van Eijk R."/>
            <person name="Schleper C."/>
            <person name="Guy L."/>
            <person name="Ettema T.J."/>
        </authorList>
    </citation>
    <scope>NUCLEOTIDE SEQUENCE</scope>
</reference>
<proteinExistence type="predicted"/>
<dbReference type="AlphaFoldDB" id="A0A0F9PR98"/>
<sequence>MERIAELTDSAYDDLSEAQKKGDGIHAAESKYSAWAALLLRYHDAVERVVEGEGATPMRPMA</sequence>
<comment type="caution">
    <text evidence="1">The sequence shown here is derived from an EMBL/GenBank/DDBJ whole genome shotgun (WGS) entry which is preliminary data.</text>
</comment>
<protein>
    <submittedName>
        <fullName evidence="1">Uncharacterized protein</fullName>
    </submittedName>
</protein>
<accession>A0A0F9PR98</accession>
<name>A0A0F9PR98_9ZZZZ</name>
<dbReference type="EMBL" id="LAZR01002231">
    <property type="protein sequence ID" value="KKN32739.1"/>
    <property type="molecule type" value="Genomic_DNA"/>
</dbReference>
<evidence type="ECO:0000313" key="1">
    <source>
        <dbReference type="EMBL" id="KKN32739.1"/>
    </source>
</evidence>
<organism evidence="1">
    <name type="scientific">marine sediment metagenome</name>
    <dbReference type="NCBI Taxonomy" id="412755"/>
    <lineage>
        <taxon>unclassified sequences</taxon>
        <taxon>metagenomes</taxon>
        <taxon>ecological metagenomes</taxon>
    </lineage>
</organism>
<gene>
    <name evidence="1" type="ORF">LCGC14_0810830</name>
</gene>